<dbReference type="EMBL" id="JANPWB010000004">
    <property type="protein sequence ID" value="KAJ1192169.1"/>
    <property type="molecule type" value="Genomic_DNA"/>
</dbReference>
<evidence type="ECO:0000313" key="1">
    <source>
        <dbReference type="EMBL" id="KAJ1192169.1"/>
    </source>
</evidence>
<evidence type="ECO:0008006" key="3">
    <source>
        <dbReference type="Google" id="ProtNLM"/>
    </source>
</evidence>
<gene>
    <name evidence="1" type="ORF">NDU88_001481</name>
</gene>
<comment type="caution">
    <text evidence="1">The sequence shown here is derived from an EMBL/GenBank/DDBJ whole genome shotgun (WGS) entry which is preliminary data.</text>
</comment>
<keyword evidence="2" id="KW-1185">Reference proteome</keyword>
<organism evidence="1 2">
    <name type="scientific">Pleurodeles waltl</name>
    <name type="common">Iberian ribbed newt</name>
    <dbReference type="NCBI Taxonomy" id="8319"/>
    <lineage>
        <taxon>Eukaryota</taxon>
        <taxon>Metazoa</taxon>
        <taxon>Chordata</taxon>
        <taxon>Craniata</taxon>
        <taxon>Vertebrata</taxon>
        <taxon>Euteleostomi</taxon>
        <taxon>Amphibia</taxon>
        <taxon>Batrachia</taxon>
        <taxon>Caudata</taxon>
        <taxon>Salamandroidea</taxon>
        <taxon>Salamandridae</taxon>
        <taxon>Pleurodelinae</taxon>
        <taxon>Pleurodeles</taxon>
    </lineage>
</organism>
<feature type="non-terminal residue" evidence="1">
    <location>
        <position position="105"/>
    </location>
</feature>
<evidence type="ECO:0000313" key="2">
    <source>
        <dbReference type="Proteomes" id="UP001066276"/>
    </source>
</evidence>
<dbReference type="AlphaFoldDB" id="A0AAV7USY5"/>
<reference evidence="1" key="1">
    <citation type="journal article" date="2022" name="bioRxiv">
        <title>Sequencing and chromosome-scale assembly of the giantPleurodeles waltlgenome.</title>
        <authorList>
            <person name="Brown T."/>
            <person name="Elewa A."/>
            <person name="Iarovenko S."/>
            <person name="Subramanian E."/>
            <person name="Araus A.J."/>
            <person name="Petzold A."/>
            <person name="Susuki M."/>
            <person name="Suzuki K.-i.T."/>
            <person name="Hayashi T."/>
            <person name="Toyoda A."/>
            <person name="Oliveira C."/>
            <person name="Osipova E."/>
            <person name="Leigh N.D."/>
            <person name="Simon A."/>
            <person name="Yun M.H."/>
        </authorList>
    </citation>
    <scope>NUCLEOTIDE SEQUENCE</scope>
    <source>
        <strain evidence="1">20211129_DDA</strain>
        <tissue evidence="1">Liver</tissue>
    </source>
</reference>
<proteinExistence type="predicted"/>
<sequence length="105" mass="11549">FGGSVESLKVFQGLAVPIFKKGGQSNPNCYRLIPLIGSSAQILAPVLLSRLEQWTMSNNILTDVQFSFRPDIGTIEQCLSLYLIEGKYVKAQKCSVHLAFIDLSS</sequence>
<feature type="non-terminal residue" evidence="1">
    <location>
        <position position="1"/>
    </location>
</feature>
<name>A0AAV7USY5_PLEWA</name>
<protein>
    <recommendedName>
        <fullName evidence="3">Reverse transcriptase</fullName>
    </recommendedName>
</protein>
<accession>A0AAV7USY5</accession>
<dbReference type="Proteomes" id="UP001066276">
    <property type="component" value="Chromosome 2_2"/>
</dbReference>